<dbReference type="InterPro" id="IPR013655">
    <property type="entry name" value="PAS_fold_3"/>
</dbReference>
<dbReference type="SUPFAM" id="SSF55785">
    <property type="entry name" value="PYP-like sensor domain (PAS domain)"/>
    <property type="match status" value="1"/>
</dbReference>
<dbReference type="InterPro" id="IPR001610">
    <property type="entry name" value="PAC"/>
</dbReference>
<name>A0AAW5QQH8_9HYPH</name>
<feature type="transmembrane region" description="Helical" evidence="1">
    <location>
        <begin position="190"/>
        <end position="212"/>
    </location>
</feature>
<dbReference type="SMART" id="SM00086">
    <property type="entry name" value="PAC"/>
    <property type="match status" value="1"/>
</dbReference>
<keyword evidence="1" id="KW-0812">Transmembrane</keyword>
<dbReference type="CDD" id="cd01949">
    <property type="entry name" value="GGDEF"/>
    <property type="match status" value="1"/>
</dbReference>
<dbReference type="PROSITE" id="PS50883">
    <property type="entry name" value="EAL"/>
    <property type="match status" value="1"/>
</dbReference>
<sequence length="966" mass="107068">MNETLWGTYGRLIAALLGLAFVVLSGLPVRALEAIPVPLDAGAVDLTDSVDLYLRYGDRIQISTAPDAEGFVRRIEVRSREPGRSASWAVFALRNDSDEQIDRLLVAPYFRMVGSGIIRPDLGDTRIAAITPSQGFRPDRADSHDSDSYLITLDPGAVVTYVVELEGNTLPQLRLWQPDTYKENVNSFTLYQGMVIGIAGLLALFLTVLFVVKGTIIFPAAAAFAWAVLAYLSIDFGFWNKIFDVAVRGDQVFRAGAEAMLSATLLIFLTSYLSLMRWHVRLIYVAGLWLVTLFGVAGIAVFDAPLAAGIARLSLGLTGVIGLALILFLAFRGFDRAILLIPTWALLLAWLLAAGMTATGRLSNDLVAPALAGGLVVLVLLVGFTVMQHAFAGGAIGQGTLSDFHRKALALIGAGDLVWDWEVPRDRVFVSPELEEKLGLKPGTLEGSARKWFDVLHAGDRDRFRASLDAVVEQRRGRIAQDFRLRASDGHYYWYRMRARPILGDDGEAVRLVGTLVDVTEIKNAEERLLHDAVHDNLTGLPNRELFLDRLEAGILRSRVGDDPRPTVFVVDIDRFRQVNDGFGIAVGDSILLTMARRLQRHLKPSDTLARLAGDQFGIILVSERDPKRIAAFAEAVRRTIRTPITFGDREVFLTACVGISVYDGSEKRNEDLLEDAEIAMYHAKRFGPDRVEAFKPVMRTMGGDRLALESDLRRALEREEIKLVFQPIMRLEDKRIAGFEALVRWDHPRHGRLNPQEFIEIAEESGLIVEIGLFVMERTARQLGAWQRAMGTTLPIFASVNVSSRQILRHDLINDIRAVLARNEVVPGTLKLEVTESLVMENPEYAAQVLERVRELGAGLSLDDFGTGYSSLSYLQRFPFDTIKVDRSFVRQNGSGTRPVILRSIVSLAHDLGMEVVAEGAETDEDAIELYALGCEYAQGYLFGEPMSADECRHLLARQSAMMRH</sequence>
<dbReference type="SUPFAM" id="SSF141868">
    <property type="entry name" value="EAL domain-like"/>
    <property type="match status" value="1"/>
</dbReference>
<dbReference type="PROSITE" id="PS50887">
    <property type="entry name" value="GGDEF"/>
    <property type="match status" value="1"/>
</dbReference>
<gene>
    <name evidence="5" type="ORF">MUB46_00565</name>
</gene>
<organism evidence="5 6">
    <name type="scientific">Microbaculum marinisediminis</name>
    <dbReference type="NCBI Taxonomy" id="2931392"/>
    <lineage>
        <taxon>Bacteria</taxon>
        <taxon>Pseudomonadati</taxon>
        <taxon>Pseudomonadota</taxon>
        <taxon>Alphaproteobacteria</taxon>
        <taxon>Hyphomicrobiales</taxon>
        <taxon>Tepidamorphaceae</taxon>
        <taxon>Microbaculum</taxon>
    </lineage>
</organism>
<feature type="transmembrane region" description="Helical" evidence="1">
    <location>
        <begin position="259"/>
        <end position="275"/>
    </location>
</feature>
<dbReference type="Gene3D" id="3.30.450.20">
    <property type="entry name" value="PAS domain"/>
    <property type="match status" value="1"/>
</dbReference>
<dbReference type="Gene3D" id="3.30.70.270">
    <property type="match status" value="1"/>
</dbReference>
<dbReference type="Proteomes" id="UP001320898">
    <property type="component" value="Unassembled WGS sequence"/>
</dbReference>
<protein>
    <submittedName>
        <fullName evidence="5">Sensor domain-containing phosphodiesterase</fullName>
    </submittedName>
</protein>
<dbReference type="SMART" id="SM00267">
    <property type="entry name" value="GGDEF"/>
    <property type="match status" value="1"/>
</dbReference>
<dbReference type="InterPro" id="IPR035919">
    <property type="entry name" value="EAL_sf"/>
</dbReference>
<comment type="caution">
    <text evidence="5">The sequence shown here is derived from an EMBL/GenBank/DDBJ whole genome shotgun (WGS) entry which is preliminary data.</text>
</comment>
<dbReference type="RefSeq" id="WP_261613911.1">
    <property type="nucleotide sequence ID" value="NZ_JALIDZ010000001.1"/>
</dbReference>
<feature type="transmembrane region" description="Helical" evidence="1">
    <location>
        <begin position="217"/>
        <end position="239"/>
    </location>
</feature>
<dbReference type="InterPro" id="IPR001633">
    <property type="entry name" value="EAL_dom"/>
</dbReference>
<dbReference type="InterPro" id="IPR000160">
    <property type="entry name" value="GGDEF_dom"/>
</dbReference>
<proteinExistence type="predicted"/>
<evidence type="ECO:0000313" key="5">
    <source>
        <dbReference type="EMBL" id="MCT8970341.1"/>
    </source>
</evidence>
<dbReference type="PROSITE" id="PS50113">
    <property type="entry name" value="PAC"/>
    <property type="match status" value="1"/>
</dbReference>
<keyword evidence="1" id="KW-1133">Transmembrane helix</keyword>
<dbReference type="InterPro" id="IPR035965">
    <property type="entry name" value="PAS-like_dom_sf"/>
</dbReference>
<dbReference type="PANTHER" id="PTHR44757">
    <property type="entry name" value="DIGUANYLATE CYCLASE DGCP"/>
    <property type="match status" value="1"/>
</dbReference>
<dbReference type="Pfam" id="PF00563">
    <property type="entry name" value="EAL"/>
    <property type="match status" value="1"/>
</dbReference>
<dbReference type="CDD" id="cd00130">
    <property type="entry name" value="PAS"/>
    <property type="match status" value="1"/>
</dbReference>
<feature type="transmembrane region" description="Helical" evidence="1">
    <location>
        <begin position="338"/>
        <end position="360"/>
    </location>
</feature>
<feature type="domain" description="EAL" evidence="3">
    <location>
        <begin position="706"/>
        <end position="961"/>
    </location>
</feature>
<feature type="domain" description="PAC" evidence="2">
    <location>
        <begin position="479"/>
        <end position="531"/>
    </location>
</feature>
<accession>A0AAW5QQH8</accession>
<dbReference type="InterPro" id="IPR043128">
    <property type="entry name" value="Rev_trsase/Diguanyl_cyclase"/>
</dbReference>
<dbReference type="Gene3D" id="3.20.20.450">
    <property type="entry name" value="EAL domain"/>
    <property type="match status" value="1"/>
</dbReference>
<evidence type="ECO:0000256" key="1">
    <source>
        <dbReference type="SAM" id="Phobius"/>
    </source>
</evidence>
<dbReference type="CDD" id="cd01948">
    <property type="entry name" value="EAL"/>
    <property type="match status" value="1"/>
</dbReference>
<keyword evidence="1" id="KW-0472">Membrane</keyword>
<dbReference type="Pfam" id="PF08447">
    <property type="entry name" value="PAS_3"/>
    <property type="match status" value="1"/>
</dbReference>
<evidence type="ECO:0000259" key="4">
    <source>
        <dbReference type="PROSITE" id="PS50887"/>
    </source>
</evidence>
<evidence type="ECO:0000259" key="3">
    <source>
        <dbReference type="PROSITE" id="PS50883"/>
    </source>
</evidence>
<feature type="transmembrane region" description="Helical" evidence="1">
    <location>
        <begin position="282"/>
        <end position="302"/>
    </location>
</feature>
<dbReference type="InterPro" id="IPR000014">
    <property type="entry name" value="PAS"/>
</dbReference>
<evidence type="ECO:0000313" key="6">
    <source>
        <dbReference type="Proteomes" id="UP001320898"/>
    </source>
</evidence>
<dbReference type="NCBIfam" id="TIGR00229">
    <property type="entry name" value="sensory_box"/>
    <property type="match status" value="1"/>
</dbReference>
<dbReference type="InterPro" id="IPR000700">
    <property type="entry name" value="PAS-assoc_C"/>
</dbReference>
<feature type="transmembrane region" description="Helical" evidence="1">
    <location>
        <begin position="308"/>
        <end position="331"/>
    </location>
</feature>
<dbReference type="InterPro" id="IPR029787">
    <property type="entry name" value="Nucleotide_cyclase"/>
</dbReference>
<dbReference type="Pfam" id="PF00990">
    <property type="entry name" value="GGDEF"/>
    <property type="match status" value="1"/>
</dbReference>
<dbReference type="EMBL" id="JALIDZ010000001">
    <property type="protein sequence ID" value="MCT8970341.1"/>
    <property type="molecule type" value="Genomic_DNA"/>
</dbReference>
<evidence type="ECO:0000259" key="2">
    <source>
        <dbReference type="PROSITE" id="PS50113"/>
    </source>
</evidence>
<feature type="domain" description="GGDEF" evidence="4">
    <location>
        <begin position="564"/>
        <end position="697"/>
    </location>
</feature>
<dbReference type="SUPFAM" id="SSF55073">
    <property type="entry name" value="Nucleotide cyclase"/>
    <property type="match status" value="1"/>
</dbReference>
<feature type="transmembrane region" description="Helical" evidence="1">
    <location>
        <begin position="366"/>
        <end position="386"/>
    </location>
</feature>
<dbReference type="AlphaFoldDB" id="A0AAW5QQH8"/>
<keyword evidence="6" id="KW-1185">Reference proteome</keyword>
<dbReference type="NCBIfam" id="TIGR00254">
    <property type="entry name" value="GGDEF"/>
    <property type="match status" value="1"/>
</dbReference>
<dbReference type="InterPro" id="IPR052155">
    <property type="entry name" value="Biofilm_reg_signaling"/>
</dbReference>
<reference evidence="5 6" key="1">
    <citation type="submission" date="2022-04" db="EMBL/GenBank/DDBJ databases">
        <authorList>
            <person name="Ye Y.-Q."/>
            <person name="Du Z.-J."/>
        </authorList>
    </citation>
    <scope>NUCLEOTIDE SEQUENCE [LARGE SCALE GENOMIC DNA]</scope>
    <source>
        <strain evidence="5 6">A6E488</strain>
    </source>
</reference>
<dbReference type="PANTHER" id="PTHR44757:SF2">
    <property type="entry name" value="BIOFILM ARCHITECTURE MAINTENANCE PROTEIN MBAA"/>
    <property type="match status" value="1"/>
</dbReference>
<dbReference type="SMART" id="SM00052">
    <property type="entry name" value="EAL"/>
    <property type="match status" value="1"/>
</dbReference>